<reference evidence="3" key="2">
    <citation type="submission" date="2023-06" db="EMBL/GenBank/DDBJ databases">
        <authorList>
            <consortium name="Lawrence Berkeley National Laboratory"/>
            <person name="Mondo S.J."/>
            <person name="Hensen N."/>
            <person name="Bonometti L."/>
            <person name="Westerberg I."/>
            <person name="Brannstrom I.O."/>
            <person name="Guillou S."/>
            <person name="Cros-Aarteil S."/>
            <person name="Calhoun S."/>
            <person name="Haridas S."/>
            <person name="Kuo A."/>
            <person name="Pangilinan J."/>
            <person name="Riley R."/>
            <person name="Labutti K."/>
            <person name="Andreopoulos B."/>
            <person name="Lipzen A."/>
            <person name="Chen C."/>
            <person name="Yanf M."/>
            <person name="Daum C."/>
            <person name="Ng V."/>
            <person name="Clum A."/>
            <person name="Steindorff A."/>
            <person name="Ohm R."/>
            <person name="Martin F."/>
            <person name="Silar P."/>
            <person name="Natvig D."/>
            <person name="Lalanne C."/>
            <person name="Gautier V."/>
            <person name="Ament-Velasquez S.L."/>
            <person name="Kruys A."/>
            <person name="Hutchinson M.I."/>
            <person name="Powell A.J."/>
            <person name="Barry K."/>
            <person name="Miller A.N."/>
            <person name="Grigoriev I.V."/>
            <person name="Debuchy R."/>
            <person name="Gladieux P."/>
            <person name="Thoren M.H."/>
            <person name="Johannesson H."/>
        </authorList>
    </citation>
    <scope>NUCLEOTIDE SEQUENCE</scope>
    <source>
        <strain evidence="3">CBS 626.80</strain>
    </source>
</reference>
<feature type="compositionally biased region" description="Low complexity" evidence="1">
    <location>
        <begin position="163"/>
        <end position="177"/>
    </location>
</feature>
<organism evidence="3 4">
    <name type="scientific">Pseudoneurospora amorphoporcata</name>
    <dbReference type="NCBI Taxonomy" id="241081"/>
    <lineage>
        <taxon>Eukaryota</taxon>
        <taxon>Fungi</taxon>
        <taxon>Dikarya</taxon>
        <taxon>Ascomycota</taxon>
        <taxon>Pezizomycotina</taxon>
        <taxon>Sordariomycetes</taxon>
        <taxon>Sordariomycetidae</taxon>
        <taxon>Sordariales</taxon>
        <taxon>Sordariaceae</taxon>
        <taxon>Pseudoneurospora</taxon>
    </lineage>
</organism>
<accession>A0AAN6P277</accession>
<keyword evidence="2" id="KW-0812">Transmembrane</keyword>
<dbReference type="EMBL" id="MU859080">
    <property type="protein sequence ID" value="KAK3955154.1"/>
    <property type="molecule type" value="Genomic_DNA"/>
</dbReference>
<dbReference type="CDD" id="cd12087">
    <property type="entry name" value="TM_EGFR-like"/>
    <property type="match status" value="1"/>
</dbReference>
<feature type="non-terminal residue" evidence="3">
    <location>
        <position position="1"/>
    </location>
</feature>
<evidence type="ECO:0000313" key="4">
    <source>
        <dbReference type="Proteomes" id="UP001303222"/>
    </source>
</evidence>
<keyword evidence="4" id="KW-1185">Reference proteome</keyword>
<dbReference type="AlphaFoldDB" id="A0AAN6P277"/>
<dbReference type="Proteomes" id="UP001303222">
    <property type="component" value="Unassembled WGS sequence"/>
</dbReference>
<evidence type="ECO:0000313" key="3">
    <source>
        <dbReference type="EMBL" id="KAK3955154.1"/>
    </source>
</evidence>
<comment type="caution">
    <text evidence="3">The sequence shown here is derived from an EMBL/GenBank/DDBJ whole genome shotgun (WGS) entry which is preliminary data.</text>
</comment>
<reference evidence="3" key="1">
    <citation type="journal article" date="2023" name="Mol. Phylogenet. Evol.">
        <title>Genome-scale phylogeny and comparative genomics of the fungal order Sordariales.</title>
        <authorList>
            <person name="Hensen N."/>
            <person name="Bonometti L."/>
            <person name="Westerberg I."/>
            <person name="Brannstrom I.O."/>
            <person name="Guillou S."/>
            <person name="Cros-Aarteil S."/>
            <person name="Calhoun S."/>
            <person name="Haridas S."/>
            <person name="Kuo A."/>
            <person name="Mondo S."/>
            <person name="Pangilinan J."/>
            <person name="Riley R."/>
            <person name="LaButti K."/>
            <person name="Andreopoulos B."/>
            <person name="Lipzen A."/>
            <person name="Chen C."/>
            <person name="Yan M."/>
            <person name="Daum C."/>
            <person name="Ng V."/>
            <person name="Clum A."/>
            <person name="Steindorff A."/>
            <person name="Ohm R.A."/>
            <person name="Martin F."/>
            <person name="Silar P."/>
            <person name="Natvig D.O."/>
            <person name="Lalanne C."/>
            <person name="Gautier V."/>
            <person name="Ament-Velasquez S.L."/>
            <person name="Kruys A."/>
            <person name="Hutchinson M.I."/>
            <person name="Powell A.J."/>
            <person name="Barry K."/>
            <person name="Miller A.N."/>
            <person name="Grigoriev I.V."/>
            <person name="Debuchy R."/>
            <person name="Gladieux P."/>
            <person name="Hiltunen Thoren M."/>
            <person name="Johannesson H."/>
        </authorList>
    </citation>
    <scope>NUCLEOTIDE SEQUENCE</scope>
    <source>
        <strain evidence="3">CBS 626.80</strain>
    </source>
</reference>
<evidence type="ECO:0000256" key="2">
    <source>
        <dbReference type="SAM" id="Phobius"/>
    </source>
</evidence>
<keyword evidence="2" id="KW-1133">Transmembrane helix</keyword>
<keyword evidence="2" id="KW-0472">Membrane</keyword>
<feature type="compositionally biased region" description="Polar residues" evidence="1">
    <location>
        <begin position="126"/>
        <end position="135"/>
    </location>
</feature>
<feature type="region of interest" description="Disordered" evidence="1">
    <location>
        <begin position="1"/>
        <end position="44"/>
    </location>
</feature>
<gene>
    <name evidence="3" type="ORF">QBC32DRAFT_206080</name>
</gene>
<evidence type="ECO:0000256" key="1">
    <source>
        <dbReference type="SAM" id="MobiDB-lite"/>
    </source>
</evidence>
<proteinExistence type="predicted"/>
<name>A0AAN6P277_9PEZI</name>
<sequence>QTLTSGPGLSTTTSLPSILPTLSTNQVDGAISSEGEKKTSSGGRNKGAIIGGHIAGLVVIGAIVFFFWRKRKNNRKRHSASSISHLSTSKNAGKLSDKDCYPDDDSSSSTSNTIGRTSPWPIKGATTVTNNSVRQPVSGAGAICPRPGHNPVSPMSLGGDAASLGGHSSISRGSSFSSASDDYSCRGSSASNVGSIYQATALAYPTPGRATPIMSGAAYPATARVVHLSPKAQKPEIVMVRNNRNSSTAELLSLSRNPSRSAAGISGKRASQWDKEACGTSISSFVVEAGYMDETAVAVVHGKEFGGIICVCTFADCGDTDDGG</sequence>
<feature type="compositionally biased region" description="Low complexity" evidence="1">
    <location>
        <begin position="1"/>
        <end position="24"/>
    </location>
</feature>
<feature type="transmembrane region" description="Helical" evidence="2">
    <location>
        <begin position="48"/>
        <end position="68"/>
    </location>
</feature>
<feature type="region of interest" description="Disordered" evidence="1">
    <location>
        <begin position="94"/>
        <end position="177"/>
    </location>
</feature>
<protein>
    <submittedName>
        <fullName evidence="3">Uncharacterized protein</fullName>
    </submittedName>
</protein>